<feature type="compositionally biased region" description="Basic residues" evidence="10">
    <location>
        <begin position="789"/>
        <end position="799"/>
    </location>
</feature>
<dbReference type="SUPFAM" id="SSF48371">
    <property type="entry name" value="ARM repeat"/>
    <property type="match status" value="1"/>
</dbReference>
<feature type="compositionally biased region" description="Polar residues" evidence="10">
    <location>
        <begin position="812"/>
        <end position="827"/>
    </location>
</feature>
<name>G8ZYN7_TORDE</name>
<evidence type="ECO:0000259" key="11">
    <source>
        <dbReference type="Pfam" id="PF01602"/>
    </source>
</evidence>
<comment type="subcellular location">
    <subcellularLocation>
        <location evidence="1">Cytoplasmic vesicle</location>
        <location evidence="1">Clathrin-coated vesicle membrane</location>
        <topology evidence="1">Peripheral membrane protein</topology>
        <orientation evidence="1">Cytoplasmic side</orientation>
    </subcellularLocation>
    <subcellularLocation>
        <location evidence="9">Golgi apparatus</location>
    </subcellularLocation>
</comment>
<dbReference type="HOGENOM" id="CLU_001908_1_1_1"/>
<keyword evidence="5" id="KW-0677">Repeat</keyword>
<evidence type="ECO:0000256" key="6">
    <source>
        <dbReference type="ARBA" id="ARBA00022927"/>
    </source>
</evidence>
<feature type="region of interest" description="Disordered" evidence="10">
    <location>
        <begin position="698"/>
        <end position="799"/>
    </location>
</feature>
<dbReference type="FunCoup" id="G8ZYN7">
    <property type="interactions" value="670"/>
</dbReference>
<dbReference type="STRING" id="1076872.G8ZYN7"/>
<dbReference type="GO" id="GO:0030665">
    <property type="term" value="C:clathrin-coated vesicle membrane"/>
    <property type="evidence" value="ECO:0007669"/>
    <property type="project" value="UniProtKB-SubCell"/>
</dbReference>
<proteinExistence type="inferred from homology"/>
<reference evidence="12 13" key="1">
    <citation type="journal article" date="2011" name="Proc. Natl. Acad. Sci. U.S.A.">
        <title>Evolutionary erosion of yeast sex chromosomes by mating-type switching accidents.</title>
        <authorList>
            <person name="Gordon J.L."/>
            <person name="Armisen D."/>
            <person name="Proux-Wera E."/>
            <person name="Oheigeartaigh S.S."/>
            <person name="Byrne K.P."/>
            <person name="Wolfe K.H."/>
        </authorList>
    </citation>
    <scope>NUCLEOTIDE SEQUENCE [LARGE SCALE GENOMIC DNA]</scope>
    <source>
        <strain evidence="13">ATCC 10662 / CBS 1146 / NBRC 0425 / NCYC 2629 / NRRL Y-866</strain>
    </source>
</reference>
<dbReference type="GO" id="GO:0005794">
    <property type="term" value="C:Golgi apparatus"/>
    <property type="evidence" value="ECO:0007669"/>
    <property type="project" value="UniProtKB-SubCell"/>
</dbReference>
<dbReference type="Proteomes" id="UP000005627">
    <property type="component" value="Chromosome 7"/>
</dbReference>
<dbReference type="InterPro" id="IPR011989">
    <property type="entry name" value="ARM-like"/>
</dbReference>
<dbReference type="FunFam" id="1.25.10.10:FF:000251">
    <property type="entry name" value="AP-3 complex subunit delta"/>
    <property type="match status" value="1"/>
</dbReference>
<sequence>MTSLYAPTGDDVKQRLRPFGIFFEKSLKDLIKGIRSNNETPEKLQHFLAQALSECREEANSPDLNLKTNAVLKLTYLEMYGFDMSWANFHILEVMSSSKLQQKRVGYLAASQSFYKDSDILMLATNLMKKDLKYGGNNDVVKVGIALSGLSTIVTPSLAADICDDLFGMLSSSKPYIRKKAVTALFKVFLQYPEALRDNFDKFAARLEDDDTSVLSAMVSVICELSKKNPQPFIKLSPMLYEILVTISNNWIIIRLLKLFTNLSKVEPKLRPRLLPKILELMDTTVATSVLYESINCIVKGNMLEEDDFDTAVRCLECLQTFCDSSDPNLRYISCVLFYKIGKINIAFISQFDKLVLRLLNDVDVSIRSKALELVVGIVSEENLKSIVLALLKQFVDEDTIVLQSGEPNFEVANEIPIIISEPYKIKMVNTIIHICSMDNFSMLTDFEWYNTVLLDLIMLSQDISEPSLGCKIGEQLRNSMVKVPSMREDTLSTIIKILSTDSVYTQIAGVLKECFWSIGEYSSQVDNGDDLIQSILAKKHHFAAEIQQVVIIALLKIFTNWSNGHSDLDLTRLKFIMEELLNYFQSLSYSKDFEVQERAVESSEILKLSSEALQEDGDGLPLLISEVMPSLFNSYELKPLSHGVQMQLQQNVTVDCDTPFLSTEELTEILEKNTSSETGAFTEDSLESDDGKFAYNEEEADDSSSGEKQPTEDWELSKEEREVLEKRKEEERQSNPFYLAREETTSKSINGDLLDFSENGDDTEQSSNTIRLSKQQIISPSVGEKAKKEKKIKKKPKRRVEVLPDEVVATTQDVSNNKPSNIRVTPSSQSVSSLAPSNKKISLKTHTMLENFDFSKPKDALDESNEDIGSGAQDEQDELERIRSKFANQGLVEIQPGEEDEEVVIVKKKKKSSKKKNKKTSKTSSKTQEEKEDARQLA</sequence>
<feature type="compositionally biased region" description="Basic residues" evidence="10">
    <location>
        <begin position="907"/>
        <end position="922"/>
    </location>
</feature>
<evidence type="ECO:0000256" key="5">
    <source>
        <dbReference type="ARBA" id="ARBA00022737"/>
    </source>
</evidence>
<feature type="region of interest" description="Disordered" evidence="10">
    <location>
        <begin position="812"/>
        <end position="878"/>
    </location>
</feature>
<keyword evidence="7" id="KW-0472">Membrane</keyword>
<dbReference type="AlphaFoldDB" id="G8ZYN7"/>
<dbReference type="InParanoid" id="G8ZYN7"/>
<dbReference type="RefSeq" id="XP_003682723.1">
    <property type="nucleotide sequence ID" value="XM_003682675.1"/>
</dbReference>
<comment type="subunit">
    <text evidence="9">Adaptor protein complex 3 (AP-3) is a heterotetramer.</text>
</comment>
<dbReference type="GO" id="GO:0010008">
    <property type="term" value="C:endosome membrane"/>
    <property type="evidence" value="ECO:0007669"/>
    <property type="project" value="TreeGrafter"/>
</dbReference>
<dbReference type="GO" id="GO:0006896">
    <property type="term" value="P:Golgi to vacuole transport"/>
    <property type="evidence" value="ECO:0007669"/>
    <property type="project" value="EnsemblFungi"/>
</dbReference>
<dbReference type="GO" id="GO:0006623">
    <property type="term" value="P:protein targeting to vacuole"/>
    <property type="evidence" value="ECO:0007669"/>
    <property type="project" value="EnsemblFungi"/>
</dbReference>
<keyword evidence="4 9" id="KW-0813">Transport</keyword>
<keyword evidence="13" id="KW-1185">Reference proteome</keyword>
<evidence type="ECO:0000256" key="8">
    <source>
        <dbReference type="ARBA" id="ARBA00023329"/>
    </source>
</evidence>
<comment type="function">
    <text evidence="9">Part of the AP-3 complex, an adaptor-related complex which is not clathrin-associated. The complex is associated with the Golgi region as well as more peripheral structures. It facilitates the budding of vesicles from the Golgi membrane.</text>
</comment>
<feature type="compositionally biased region" description="Low complexity" evidence="10">
    <location>
        <begin position="828"/>
        <end position="838"/>
    </location>
</feature>
<comment type="similarity">
    <text evidence="2 9">Belongs to the adaptor complexes large subunit family.</text>
</comment>
<evidence type="ECO:0000256" key="9">
    <source>
        <dbReference type="PIRNR" id="PIRNR037092"/>
    </source>
</evidence>
<evidence type="ECO:0000256" key="10">
    <source>
        <dbReference type="SAM" id="MobiDB-lite"/>
    </source>
</evidence>
<dbReference type="eggNOG" id="KOG1059">
    <property type="taxonomic scope" value="Eukaryota"/>
</dbReference>
<feature type="compositionally biased region" description="Basic and acidic residues" evidence="10">
    <location>
        <begin position="710"/>
        <end position="734"/>
    </location>
</feature>
<evidence type="ECO:0000256" key="2">
    <source>
        <dbReference type="ARBA" id="ARBA00006613"/>
    </source>
</evidence>
<evidence type="ECO:0000313" key="13">
    <source>
        <dbReference type="Proteomes" id="UP000005627"/>
    </source>
</evidence>
<evidence type="ECO:0000313" key="12">
    <source>
        <dbReference type="EMBL" id="CCE93512.1"/>
    </source>
</evidence>
<evidence type="ECO:0000256" key="7">
    <source>
        <dbReference type="ARBA" id="ARBA00023136"/>
    </source>
</evidence>
<feature type="domain" description="Clathrin/coatomer adaptor adaptin-like N-terminal" evidence="11">
    <location>
        <begin position="50"/>
        <end position="610"/>
    </location>
</feature>
<keyword evidence="9" id="KW-0333">Golgi apparatus</keyword>
<dbReference type="Pfam" id="PF01602">
    <property type="entry name" value="Adaptin_N"/>
    <property type="match status" value="1"/>
</dbReference>
<dbReference type="GO" id="GO:0030123">
    <property type="term" value="C:AP-3 adaptor complex"/>
    <property type="evidence" value="ECO:0007669"/>
    <property type="project" value="EnsemblFungi"/>
</dbReference>
<dbReference type="InterPro" id="IPR017105">
    <property type="entry name" value="AP3_complex_dsu"/>
</dbReference>
<dbReference type="OrthoDB" id="10264595at2759"/>
<evidence type="ECO:0000256" key="1">
    <source>
        <dbReference type="ARBA" id="ARBA00004145"/>
    </source>
</evidence>
<dbReference type="KEGG" id="tdl:TDEL_0G01450"/>
<accession>G8ZYN7</accession>
<feature type="compositionally biased region" description="Basic and acidic residues" evidence="10">
    <location>
        <begin position="928"/>
        <end position="939"/>
    </location>
</feature>
<evidence type="ECO:0000256" key="4">
    <source>
        <dbReference type="ARBA" id="ARBA00022448"/>
    </source>
</evidence>
<dbReference type="InterPro" id="IPR002553">
    <property type="entry name" value="Clathrin/coatomer_adapt-like_N"/>
</dbReference>
<keyword evidence="6 9" id="KW-0653">Protein transport</keyword>
<dbReference type="PANTHER" id="PTHR22781:SF12">
    <property type="entry name" value="AP-3 COMPLEX SUBUNIT DELTA-1"/>
    <property type="match status" value="1"/>
</dbReference>
<keyword evidence="8" id="KW-0968">Cytoplasmic vesicle</keyword>
<dbReference type="PANTHER" id="PTHR22781">
    <property type="entry name" value="DELTA ADAPTIN-RELATED"/>
    <property type="match status" value="1"/>
</dbReference>
<gene>
    <name evidence="12" type="primary">TDEL0G01450</name>
    <name evidence="12" type="ORF">TDEL_0G01450</name>
</gene>
<dbReference type="Gene3D" id="1.25.10.10">
    <property type="entry name" value="Leucine-rich Repeat Variant"/>
    <property type="match status" value="1"/>
</dbReference>
<feature type="region of interest" description="Disordered" evidence="10">
    <location>
        <begin position="897"/>
        <end position="939"/>
    </location>
</feature>
<feature type="region of interest" description="Disordered" evidence="10">
    <location>
        <begin position="672"/>
        <end position="691"/>
    </location>
</feature>
<dbReference type="GeneID" id="11504570"/>
<protein>
    <recommendedName>
        <fullName evidence="3 9">AP-3 complex subunit delta</fullName>
    </recommendedName>
</protein>
<dbReference type="InterPro" id="IPR016024">
    <property type="entry name" value="ARM-type_fold"/>
</dbReference>
<feature type="compositionally biased region" description="Polar residues" evidence="10">
    <location>
        <begin position="766"/>
        <end position="780"/>
    </location>
</feature>
<dbReference type="EMBL" id="HE616748">
    <property type="protein sequence ID" value="CCE93512.1"/>
    <property type="molecule type" value="Genomic_DNA"/>
</dbReference>
<dbReference type="PIRSF" id="PIRSF037092">
    <property type="entry name" value="AP3_complex_delta"/>
    <property type="match status" value="1"/>
</dbReference>
<evidence type="ECO:0000256" key="3">
    <source>
        <dbReference type="ARBA" id="ARBA00015717"/>
    </source>
</evidence>
<organism evidence="12 13">
    <name type="scientific">Torulaspora delbrueckii</name>
    <name type="common">Yeast</name>
    <name type="synonym">Candida colliculosa</name>
    <dbReference type="NCBI Taxonomy" id="4950"/>
    <lineage>
        <taxon>Eukaryota</taxon>
        <taxon>Fungi</taxon>
        <taxon>Dikarya</taxon>
        <taxon>Ascomycota</taxon>
        <taxon>Saccharomycotina</taxon>
        <taxon>Saccharomycetes</taxon>
        <taxon>Saccharomycetales</taxon>
        <taxon>Saccharomycetaceae</taxon>
        <taxon>Torulaspora</taxon>
    </lineage>
</organism>